<protein>
    <submittedName>
        <fullName evidence="2">Uncharacterized protein</fullName>
    </submittedName>
</protein>
<reference evidence="2 3" key="1">
    <citation type="submission" date="2020-07" db="EMBL/GenBank/DDBJ databases">
        <title>Comparative genomics of pyrophilous fungi reveals a link between fire events and developmental genes.</title>
        <authorList>
            <consortium name="DOE Joint Genome Institute"/>
            <person name="Steindorff A.S."/>
            <person name="Carver A."/>
            <person name="Calhoun S."/>
            <person name="Stillman K."/>
            <person name="Liu H."/>
            <person name="Lipzen A."/>
            <person name="Pangilinan J."/>
            <person name="Labutti K."/>
            <person name="Bruns T.D."/>
            <person name="Grigoriev I.V."/>
        </authorList>
    </citation>
    <scope>NUCLEOTIDE SEQUENCE [LARGE SCALE GENOMIC DNA]</scope>
    <source>
        <strain evidence="2 3">CBS 144469</strain>
    </source>
</reference>
<comment type="caution">
    <text evidence="2">The sequence shown here is derived from an EMBL/GenBank/DDBJ whole genome shotgun (WGS) entry which is preliminary data.</text>
</comment>
<proteinExistence type="predicted"/>
<keyword evidence="3" id="KW-1185">Reference proteome</keyword>
<dbReference type="EMBL" id="JACGCI010000033">
    <property type="protein sequence ID" value="KAF6754646.1"/>
    <property type="molecule type" value="Genomic_DNA"/>
</dbReference>
<evidence type="ECO:0000313" key="3">
    <source>
        <dbReference type="Proteomes" id="UP000521943"/>
    </source>
</evidence>
<dbReference type="OrthoDB" id="3067660at2759"/>
<gene>
    <name evidence="2" type="ORF">DFP72DRAFT_744002</name>
</gene>
<feature type="compositionally biased region" description="Basic and acidic residues" evidence="1">
    <location>
        <begin position="1"/>
        <end position="18"/>
    </location>
</feature>
<name>A0A8H6HXD1_9AGAR</name>
<dbReference type="Proteomes" id="UP000521943">
    <property type="component" value="Unassembled WGS sequence"/>
</dbReference>
<organism evidence="2 3">
    <name type="scientific">Ephemerocybe angulata</name>
    <dbReference type="NCBI Taxonomy" id="980116"/>
    <lineage>
        <taxon>Eukaryota</taxon>
        <taxon>Fungi</taxon>
        <taxon>Dikarya</taxon>
        <taxon>Basidiomycota</taxon>
        <taxon>Agaricomycotina</taxon>
        <taxon>Agaricomycetes</taxon>
        <taxon>Agaricomycetidae</taxon>
        <taxon>Agaricales</taxon>
        <taxon>Agaricineae</taxon>
        <taxon>Psathyrellaceae</taxon>
        <taxon>Ephemerocybe</taxon>
    </lineage>
</organism>
<dbReference type="AlphaFoldDB" id="A0A8H6HXD1"/>
<feature type="non-terminal residue" evidence="2">
    <location>
        <position position="126"/>
    </location>
</feature>
<sequence>MLDIATTHHETLQEKYEHTLSPSARGKAREKALSHLSPRLNNRERTRMGRKIRAREVREAAMSIANGKASGLDGIPSELWKFLIKVHEDSDQESENPQAPDIINIITLVLNDIAEHGVAENTKFAE</sequence>
<evidence type="ECO:0000256" key="1">
    <source>
        <dbReference type="SAM" id="MobiDB-lite"/>
    </source>
</evidence>
<accession>A0A8H6HXD1</accession>
<evidence type="ECO:0000313" key="2">
    <source>
        <dbReference type="EMBL" id="KAF6754646.1"/>
    </source>
</evidence>
<feature type="region of interest" description="Disordered" evidence="1">
    <location>
        <begin position="1"/>
        <end position="48"/>
    </location>
</feature>